<accession>A0A7W7NZ92</accession>
<dbReference type="EMBL" id="JACHLR010000046">
    <property type="protein sequence ID" value="MBB4861035.1"/>
    <property type="molecule type" value="Genomic_DNA"/>
</dbReference>
<dbReference type="GO" id="GO:0003677">
    <property type="term" value="F:DNA binding"/>
    <property type="evidence" value="ECO:0007669"/>
    <property type="project" value="InterPro"/>
</dbReference>
<evidence type="ECO:0000313" key="3">
    <source>
        <dbReference type="EMBL" id="MBB4861035.1"/>
    </source>
</evidence>
<dbReference type="Proteomes" id="UP000555448">
    <property type="component" value="Unassembled WGS sequence"/>
</dbReference>
<sequence length="678" mass="77273">MDQRSRQIRASGAPGLFEERKDFPTSETRAQHAHGAEISRTQAESWCDPPAFSDALRLQLSRHGESISHLQRALVQQGHLTKHATILKWVSGEKLPRTAASLLTLAAIESRYDLPRDYFKAKLPNSDRAVSCFKYLTGFTASERAWITWHLPDDFDQRSERERAEILQWVRNVMLPGGTEFRRFQATASKHRYALLFPMLIDARAKRLVNDNPDVVYVRAYKTARRHSSRSKVAPPELAREVSELVRFKTATLTDAGLRREGVWNAQTAMQRIGHIGLLFGALGASPKHAVNGFGAPRGALAMGLLVFPTVWDWYVQWRERRRGFYTRWEVDMVQFGLALTRNATGWIRQHPNLAERLQPISGLVTQQQIDVARADWEAACDNLFAHGSKRAKEIQRIVRVHRDPFEAIMPILKADSPVGMYRLITKEIVKRMPDERHYPRAAAEAVRSFLLLRFGLHLGLRQKNLRELLFCRRGNIPETERQLELKRRGELRWNEARNGWEVLVPASAFKNSASSFFRCRPFLLVLPDVDGLYAMIEMYLDVHRSSLLNGVQDPGTLFVKTTKTTTRNAAFDQNSFYQAWRSIIQRYGIKNPYTGRGAIEGLLPHGPHNVRDVLATHVLKQTGSYTQASYAIQDTPATVQKHYGRFHPEDKLASAAQILNRAWEVELATVSSGYPQA</sequence>
<keyword evidence="4" id="KW-1185">Reference proteome</keyword>
<dbReference type="InterPro" id="IPR013762">
    <property type="entry name" value="Integrase-like_cat_sf"/>
</dbReference>
<evidence type="ECO:0000256" key="2">
    <source>
        <dbReference type="SAM" id="MobiDB-lite"/>
    </source>
</evidence>
<dbReference type="InterPro" id="IPR011010">
    <property type="entry name" value="DNA_brk_join_enz"/>
</dbReference>
<dbReference type="GO" id="GO:0006310">
    <property type="term" value="P:DNA recombination"/>
    <property type="evidence" value="ECO:0007669"/>
    <property type="project" value="UniProtKB-KW"/>
</dbReference>
<reference evidence="3 4" key="1">
    <citation type="submission" date="2020-08" db="EMBL/GenBank/DDBJ databases">
        <title>Functional genomics of gut bacteria from endangered species of beetles.</title>
        <authorList>
            <person name="Carlos-Shanley C."/>
        </authorList>
    </citation>
    <scope>NUCLEOTIDE SEQUENCE [LARGE SCALE GENOMIC DNA]</scope>
    <source>
        <strain evidence="3 4">S00245</strain>
    </source>
</reference>
<protein>
    <submittedName>
        <fullName evidence="3">Uncharacterized protein</fullName>
    </submittedName>
</protein>
<dbReference type="AlphaFoldDB" id="A0A7W7NZ92"/>
<dbReference type="GO" id="GO:0015074">
    <property type="term" value="P:DNA integration"/>
    <property type="evidence" value="ECO:0007669"/>
    <property type="project" value="InterPro"/>
</dbReference>
<organism evidence="3 4">
    <name type="scientific">Novosphingobium chloroacetimidivorans</name>
    <dbReference type="NCBI Taxonomy" id="1428314"/>
    <lineage>
        <taxon>Bacteria</taxon>
        <taxon>Pseudomonadati</taxon>
        <taxon>Pseudomonadota</taxon>
        <taxon>Alphaproteobacteria</taxon>
        <taxon>Sphingomonadales</taxon>
        <taxon>Sphingomonadaceae</taxon>
        <taxon>Novosphingobium</taxon>
    </lineage>
</organism>
<proteinExistence type="predicted"/>
<evidence type="ECO:0000256" key="1">
    <source>
        <dbReference type="ARBA" id="ARBA00023172"/>
    </source>
</evidence>
<evidence type="ECO:0000313" key="4">
    <source>
        <dbReference type="Proteomes" id="UP000555448"/>
    </source>
</evidence>
<dbReference type="Gene3D" id="1.10.443.10">
    <property type="entry name" value="Intergrase catalytic core"/>
    <property type="match status" value="1"/>
</dbReference>
<name>A0A7W7NZ92_9SPHN</name>
<feature type="region of interest" description="Disordered" evidence="2">
    <location>
        <begin position="1"/>
        <end position="42"/>
    </location>
</feature>
<keyword evidence="1" id="KW-0233">DNA recombination</keyword>
<dbReference type="RefSeq" id="WP_246382271.1">
    <property type="nucleotide sequence ID" value="NZ_JACHLR010000046.1"/>
</dbReference>
<comment type="caution">
    <text evidence="3">The sequence shown here is derived from an EMBL/GenBank/DDBJ whole genome shotgun (WGS) entry which is preliminary data.</text>
</comment>
<gene>
    <name evidence="3" type="ORF">HNO88_004383</name>
</gene>
<dbReference type="SUPFAM" id="SSF56349">
    <property type="entry name" value="DNA breaking-rejoining enzymes"/>
    <property type="match status" value="1"/>
</dbReference>